<dbReference type="STRING" id="418459.H6QTM3"/>
<keyword evidence="2" id="KW-1185">Reference proteome</keyword>
<reference evidence="2" key="1">
    <citation type="journal article" date="2011" name="Proc. Natl. Acad. Sci. U.S.A.">
        <title>Obligate biotrophy features unraveled by the genomic analysis of rust fungi.</title>
        <authorList>
            <person name="Duplessis S."/>
            <person name="Cuomo C.A."/>
            <person name="Lin Y.-C."/>
            <person name="Aerts A."/>
            <person name="Tisserant E."/>
            <person name="Veneault-Fourrey C."/>
            <person name="Joly D.L."/>
            <person name="Hacquard S."/>
            <person name="Amselem J."/>
            <person name="Cantarel B.L."/>
            <person name="Chiu R."/>
            <person name="Coutinho P.M."/>
            <person name="Feau N."/>
            <person name="Field M."/>
            <person name="Frey P."/>
            <person name="Gelhaye E."/>
            <person name="Goldberg J."/>
            <person name="Grabherr M.G."/>
            <person name="Kodira C.D."/>
            <person name="Kohler A."/>
            <person name="Kuees U."/>
            <person name="Lindquist E.A."/>
            <person name="Lucas S.M."/>
            <person name="Mago R."/>
            <person name="Mauceli E."/>
            <person name="Morin E."/>
            <person name="Murat C."/>
            <person name="Pangilinan J.L."/>
            <person name="Park R."/>
            <person name="Pearson M."/>
            <person name="Quesneville H."/>
            <person name="Rouhier N."/>
            <person name="Sakthikumar S."/>
            <person name="Salamov A.A."/>
            <person name="Schmutz J."/>
            <person name="Selles B."/>
            <person name="Shapiro H."/>
            <person name="Tanguay P."/>
            <person name="Tuskan G.A."/>
            <person name="Henrissat B."/>
            <person name="Van de Peer Y."/>
            <person name="Rouze P."/>
            <person name="Ellis J.G."/>
            <person name="Dodds P.N."/>
            <person name="Schein J.E."/>
            <person name="Zhong S."/>
            <person name="Hamelin R.C."/>
            <person name="Grigoriev I.V."/>
            <person name="Szabo L.J."/>
            <person name="Martin F."/>
        </authorList>
    </citation>
    <scope>NUCLEOTIDE SEQUENCE [LARGE SCALE GENOMIC DNA]</scope>
    <source>
        <strain evidence="2">CRL 75-36-700-3 / race SCCL</strain>
    </source>
</reference>
<dbReference type="OrthoDB" id="2624269at2759"/>
<evidence type="ECO:0000313" key="1">
    <source>
        <dbReference type="EMBL" id="EHS64234.1"/>
    </source>
</evidence>
<dbReference type="InParanoid" id="H6QTM3"/>
<dbReference type="RefSeq" id="XP_003889137.1">
    <property type="nucleotide sequence ID" value="XM_003889088.1"/>
</dbReference>
<protein>
    <submittedName>
        <fullName evidence="1">Uncharacterized protein</fullName>
    </submittedName>
</protein>
<dbReference type="KEGG" id="pgr:PGTG_22060"/>
<accession>H6QTM3</accession>
<dbReference type="HOGENOM" id="CLU_665869_0_0_1"/>
<dbReference type="EMBL" id="DS178317">
    <property type="protein sequence ID" value="EHS64234.1"/>
    <property type="molecule type" value="Genomic_DNA"/>
</dbReference>
<evidence type="ECO:0000313" key="2">
    <source>
        <dbReference type="Proteomes" id="UP000008783"/>
    </source>
</evidence>
<organism evidence="1 2">
    <name type="scientific">Puccinia graminis f. sp. tritici (strain CRL 75-36-700-3 / race SCCL)</name>
    <name type="common">Black stem rust fungus</name>
    <dbReference type="NCBI Taxonomy" id="418459"/>
    <lineage>
        <taxon>Eukaryota</taxon>
        <taxon>Fungi</taxon>
        <taxon>Dikarya</taxon>
        <taxon>Basidiomycota</taxon>
        <taxon>Pucciniomycotina</taxon>
        <taxon>Pucciniomycetes</taxon>
        <taxon>Pucciniales</taxon>
        <taxon>Pucciniaceae</taxon>
        <taxon>Puccinia</taxon>
    </lineage>
</organism>
<sequence length="413" mass="46584">MAAALESLYSLYSPLWHCGSSRTGTSMFTLLVKHFSACTTFELTNLGSIRGVLTKAQSSLFIQAQNWSPHSFIEGKFASADLFIELVLDPKANPNQALKGLFEVEEKRILSCNIHPASTQRVTRNLYIINIRRSAFDDNRICHENVSELLRQWNSVGLHGSCGLQCKYCIAENGKVTTQRFKPLTSEVGICEPEDSITPVYFYKEHSILGFPKKEAPPHLYFFVNVPAITDHIEQQQFMAKINWPPTIFILGVRYTLFARVFWNGSHYWCKVLKGLGGMLGGPAPFTSWLQYSRRWSPTEKAYVDEMISKIKLDYPHATGYTPFASLSTLLGSFDKDMTNLILESQQSNNLMMEDQKADNLMSLSAIKCESPENFNKPKASARTQPQLKLKIKMKGATLPPKVAEEEKDTEAV</sequence>
<name>H6QTM3_PUCGT</name>
<proteinExistence type="predicted"/>
<dbReference type="GeneID" id="13541296"/>
<dbReference type="Proteomes" id="UP000008783">
    <property type="component" value="Unassembled WGS sequence"/>
</dbReference>
<dbReference type="AlphaFoldDB" id="H6QTM3"/>
<gene>
    <name evidence="1" type="ORF">PGTG_22060</name>
</gene>
<dbReference type="VEuPathDB" id="FungiDB:PGTG_22060"/>